<evidence type="ECO:0000256" key="5">
    <source>
        <dbReference type="ARBA" id="ARBA00023136"/>
    </source>
</evidence>
<dbReference type="EMBL" id="ANOG01000108">
    <property type="protein sequence ID" value="EMI22383.1"/>
    <property type="molecule type" value="Genomic_DNA"/>
</dbReference>
<proteinExistence type="inferred from homology"/>
<comment type="caution">
    <text evidence="7">The sequence shown here is derived from an EMBL/GenBank/DDBJ whole genome shotgun (WGS) entry which is preliminary data.</text>
</comment>
<evidence type="ECO:0000313" key="8">
    <source>
        <dbReference type="Proteomes" id="UP000011991"/>
    </source>
</evidence>
<dbReference type="Gene3D" id="1.20.1440.20">
    <property type="entry name" value="LemA-like domain"/>
    <property type="match status" value="1"/>
</dbReference>
<evidence type="ECO:0000313" key="7">
    <source>
        <dbReference type="EMBL" id="EMI22383.1"/>
    </source>
</evidence>
<evidence type="ECO:0000256" key="1">
    <source>
        <dbReference type="ARBA" id="ARBA00004167"/>
    </source>
</evidence>
<keyword evidence="5" id="KW-0472">Membrane</keyword>
<evidence type="ECO:0000256" key="6">
    <source>
        <dbReference type="SAM" id="Coils"/>
    </source>
</evidence>
<dbReference type="Proteomes" id="UP000011991">
    <property type="component" value="Unassembled WGS sequence"/>
</dbReference>
<organism evidence="7 8">
    <name type="scientific">Rhodopirellula maiorica SM1</name>
    <dbReference type="NCBI Taxonomy" id="1265738"/>
    <lineage>
        <taxon>Bacteria</taxon>
        <taxon>Pseudomonadati</taxon>
        <taxon>Planctomycetota</taxon>
        <taxon>Planctomycetia</taxon>
        <taxon>Pirellulales</taxon>
        <taxon>Pirellulaceae</taxon>
        <taxon>Novipirellula</taxon>
    </lineage>
</organism>
<dbReference type="InterPro" id="IPR007156">
    <property type="entry name" value="MamQ_LemA"/>
</dbReference>
<evidence type="ECO:0000256" key="3">
    <source>
        <dbReference type="ARBA" id="ARBA00022692"/>
    </source>
</evidence>
<dbReference type="InterPro" id="IPR023353">
    <property type="entry name" value="LemA-like_dom_sf"/>
</dbReference>
<name>M5RSR9_9BACT</name>
<dbReference type="PATRIC" id="fig|1265738.3.peg.693"/>
<keyword evidence="6" id="KW-0175">Coiled coil</keyword>
<keyword evidence="3" id="KW-0812">Transmembrane</keyword>
<accession>M5RSR9</accession>
<sequence length="87" mass="9948">MVIEAYPELKANESIAQLTEELTSTENRISYARQLYNDLATRFNIRRQTFPTVAFSSTIGFAENVELLEFDDQVEIQNVPKFELASA</sequence>
<keyword evidence="8" id="KW-1185">Reference proteome</keyword>
<protein>
    <submittedName>
        <fullName evidence="7">LemA</fullName>
    </submittedName>
</protein>
<gene>
    <name evidence="7" type="ORF">RMSM_00695</name>
</gene>
<dbReference type="AlphaFoldDB" id="M5RSR9"/>
<dbReference type="PANTHER" id="PTHR34478">
    <property type="entry name" value="PROTEIN LEMA"/>
    <property type="match status" value="1"/>
</dbReference>
<comment type="subcellular location">
    <subcellularLocation>
        <location evidence="1">Membrane</location>
        <topology evidence="1">Single-pass membrane protein</topology>
    </subcellularLocation>
</comment>
<evidence type="ECO:0000256" key="2">
    <source>
        <dbReference type="ARBA" id="ARBA00008854"/>
    </source>
</evidence>
<dbReference type="GO" id="GO:0016020">
    <property type="term" value="C:membrane"/>
    <property type="evidence" value="ECO:0007669"/>
    <property type="project" value="UniProtKB-SubCell"/>
</dbReference>
<dbReference type="SUPFAM" id="SSF140478">
    <property type="entry name" value="LemA-like"/>
    <property type="match status" value="1"/>
</dbReference>
<evidence type="ECO:0000256" key="4">
    <source>
        <dbReference type="ARBA" id="ARBA00022989"/>
    </source>
</evidence>
<comment type="similarity">
    <text evidence="2">Belongs to the LemA family.</text>
</comment>
<dbReference type="PANTHER" id="PTHR34478:SF2">
    <property type="entry name" value="MEMBRANE PROTEIN"/>
    <property type="match status" value="1"/>
</dbReference>
<feature type="coiled-coil region" evidence="6">
    <location>
        <begin position="8"/>
        <end position="35"/>
    </location>
</feature>
<reference evidence="7 8" key="1">
    <citation type="journal article" date="2013" name="Mar. Genomics">
        <title>Expression of sulfatases in Rhodopirellula baltica and the diversity of sulfatases in the genus Rhodopirellula.</title>
        <authorList>
            <person name="Wegner C.E."/>
            <person name="Richter-Heitmann T."/>
            <person name="Klindworth A."/>
            <person name="Klockow C."/>
            <person name="Richter M."/>
            <person name="Achstetter T."/>
            <person name="Glockner F.O."/>
            <person name="Harder J."/>
        </authorList>
    </citation>
    <scope>NUCLEOTIDE SEQUENCE [LARGE SCALE GENOMIC DNA]</scope>
    <source>
        <strain evidence="7 8">SM1</strain>
    </source>
</reference>
<keyword evidence="4" id="KW-1133">Transmembrane helix</keyword>
<dbReference type="Pfam" id="PF04011">
    <property type="entry name" value="LemA"/>
    <property type="match status" value="1"/>
</dbReference>